<gene>
    <name evidence="6" type="ORF">GGX14DRAFT_573639</name>
</gene>
<feature type="compositionally biased region" description="Basic and acidic residues" evidence="4">
    <location>
        <begin position="1"/>
        <end position="12"/>
    </location>
</feature>
<evidence type="ECO:0000256" key="2">
    <source>
        <dbReference type="ARBA" id="ARBA00022679"/>
    </source>
</evidence>
<accession>A0AAD6V5V9</accession>
<dbReference type="GO" id="GO:0004674">
    <property type="term" value="F:protein serine/threonine kinase activity"/>
    <property type="evidence" value="ECO:0007669"/>
    <property type="project" value="UniProtKB-KW"/>
</dbReference>
<reference evidence="6" key="1">
    <citation type="submission" date="2023-03" db="EMBL/GenBank/DDBJ databases">
        <title>Massive genome expansion in bonnet fungi (Mycena s.s.) driven by repeated elements and novel gene families across ecological guilds.</title>
        <authorList>
            <consortium name="Lawrence Berkeley National Laboratory"/>
            <person name="Harder C.B."/>
            <person name="Miyauchi S."/>
            <person name="Viragh M."/>
            <person name="Kuo A."/>
            <person name="Thoen E."/>
            <person name="Andreopoulos B."/>
            <person name="Lu D."/>
            <person name="Skrede I."/>
            <person name="Drula E."/>
            <person name="Henrissat B."/>
            <person name="Morin E."/>
            <person name="Kohler A."/>
            <person name="Barry K."/>
            <person name="LaButti K."/>
            <person name="Morin E."/>
            <person name="Salamov A."/>
            <person name="Lipzen A."/>
            <person name="Mereny Z."/>
            <person name="Hegedus B."/>
            <person name="Baldrian P."/>
            <person name="Stursova M."/>
            <person name="Weitz H."/>
            <person name="Taylor A."/>
            <person name="Grigoriev I.V."/>
            <person name="Nagy L.G."/>
            <person name="Martin F."/>
            <person name="Kauserud H."/>
        </authorList>
    </citation>
    <scope>NUCLEOTIDE SEQUENCE</scope>
    <source>
        <strain evidence="6">9144</strain>
    </source>
</reference>
<evidence type="ECO:0000256" key="4">
    <source>
        <dbReference type="SAM" id="MobiDB-lite"/>
    </source>
</evidence>
<evidence type="ECO:0000313" key="7">
    <source>
        <dbReference type="Proteomes" id="UP001219525"/>
    </source>
</evidence>
<protein>
    <recommendedName>
        <fullName evidence="5">Alpha-type protein kinase domain-containing protein</fullName>
    </recommendedName>
</protein>
<keyword evidence="1" id="KW-0723">Serine/threonine-protein kinase</keyword>
<keyword evidence="3" id="KW-0418">Kinase</keyword>
<dbReference type="EMBL" id="JARJCW010000074">
    <property type="protein sequence ID" value="KAJ7198079.1"/>
    <property type="molecule type" value="Genomic_DNA"/>
</dbReference>
<dbReference type="InterPro" id="IPR004166">
    <property type="entry name" value="a-kinase_dom"/>
</dbReference>
<dbReference type="InterPro" id="IPR011009">
    <property type="entry name" value="Kinase-like_dom_sf"/>
</dbReference>
<dbReference type="Gene3D" id="3.20.200.10">
    <property type="entry name" value="MHCK/EF2 kinase"/>
    <property type="match status" value="1"/>
</dbReference>
<keyword evidence="2" id="KW-0808">Transferase</keyword>
<evidence type="ECO:0000313" key="6">
    <source>
        <dbReference type="EMBL" id="KAJ7198079.1"/>
    </source>
</evidence>
<feature type="domain" description="Alpha-type protein kinase" evidence="5">
    <location>
        <begin position="1"/>
        <end position="56"/>
    </location>
</feature>
<evidence type="ECO:0000259" key="5">
    <source>
        <dbReference type="PROSITE" id="PS51158"/>
    </source>
</evidence>
<comment type="caution">
    <text evidence="6">The sequence shown here is derived from an EMBL/GenBank/DDBJ whole genome shotgun (WGS) entry which is preliminary data.</text>
</comment>
<evidence type="ECO:0000256" key="1">
    <source>
        <dbReference type="ARBA" id="ARBA00022527"/>
    </source>
</evidence>
<name>A0AAD6V5V9_9AGAR</name>
<feature type="region of interest" description="Disordered" evidence="4">
    <location>
        <begin position="1"/>
        <end position="34"/>
    </location>
</feature>
<keyword evidence="7" id="KW-1185">Reference proteome</keyword>
<dbReference type="Pfam" id="PF02816">
    <property type="entry name" value="Alpha_kinase"/>
    <property type="match status" value="1"/>
</dbReference>
<dbReference type="PROSITE" id="PS51158">
    <property type="entry name" value="ALPHA_KINASE"/>
    <property type="match status" value="1"/>
</dbReference>
<dbReference type="GO" id="GO:0005524">
    <property type="term" value="F:ATP binding"/>
    <property type="evidence" value="ECO:0007669"/>
    <property type="project" value="InterPro"/>
</dbReference>
<organism evidence="6 7">
    <name type="scientific">Mycena pura</name>
    <dbReference type="NCBI Taxonomy" id="153505"/>
    <lineage>
        <taxon>Eukaryota</taxon>
        <taxon>Fungi</taxon>
        <taxon>Dikarya</taxon>
        <taxon>Basidiomycota</taxon>
        <taxon>Agaricomycotina</taxon>
        <taxon>Agaricomycetes</taxon>
        <taxon>Agaricomycetidae</taxon>
        <taxon>Agaricales</taxon>
        <taxon>Marasmiineae</taxon>
        <taxon>Mycenaceae</taxon>
        <taxon>Mycena</taxon>
    </lineage>
</organism>
<sequence>MKVKIGGKEKNIIFDPMTHTPNGETGPGDHGKDGIEDFVQNHKCNQKCTALGLESLAEEESDGE</sequence>
<dbReference type="AlphaFoldDB" id="A0AAD6V5V9"/>
<proteinExistence type="predicted"/>
<evidence type="ECO:0000256" key="3">
    <source>
        <dbReference type="ARBA" id="ARBA00022777"/>
    </source>
</evidence>
<dbReference type="SUPFAM" id="SSF56112">
    <property type="entry name" value="Protein kinase-like (PK-like)"/>
    <property type="match status" value="1"/>
</dbReference>
<dbReference type="Proteomes" id="UP001219525">
    <property type="component" value="Unassembled WGS sequence"/>
</dbReference>